<protein>
    <recommendedName>
        <fullName evidence="3 9">DNA repair protein RecN</fullName>
    </recommendedName>
    <alternativeName>
        <fullName evidence="8 9">Recombination protein N</fullName>
    </alternativeName>
</protein>
<comment type="function">
    <text evidence="1 9">May be involved in recombinational repair of damaged DNA.</text>
</comment>
<dbReference type="CDD" id="cd03241">
    <property type="entry name" value="ABC_RecN"/>
    <property type="match status" value="2"/>
</dbReference>
<feature type="domain" description="RecF/RecN/SMC N-terminal" evidence="10">
    <location>
        <begin position="6"/>
        <end position="509"/>
    </location>
</feature>
<evidence type="ECO:0000256" key="3">
    <source>
        <dbReference type="ARBA" id="ARBA00021315"/>
    </source>
</evidence>
<evidence type="ECO:0000256" key="4">
    <source>
        <dbReference type="ARBA" id="ARBA00022741"/>
    </source>
</evidence>
<dbReference type="NCBIfam" id="TIGR00634">
    <property type="entry name" value="recN"/>
    <property type="match status" value="1"/>
</dbReference>
<evidence type="ECO:0000256" key="6">
    <source>
        <dbReference type="ARBA" id="ARBA00022840"/>
    </source>
</evidence>
<evidence type="ECO:0000256" key="1">
    <source>
        <dbReference type="ARBA" id="ARBA00003618"/>
    </source>
</evidence>
<dbReference type="InterPro" id="IPR027417">
    <property type="entry name" value="P-loop_NTPase"/>
</dbReference>
<accession>A0A1M7M1H8</accession>
<dbReference type="STRING" id="1120996.SAMN02746066_03548"/>
<dbReference type="GO" id="GO:0006310">
    <property type="term" value="P:DNA recombination"/>
    <property type="evidence" value="ECO:0007669"/>
    <property type="project" value="InterPro"/>
</dbReference>
<dbReference type="EMBL" id="FRCP01000019">
    <property type="protein sequence ID" value="SHM84484.1"/>
    <property type="molecule type" value="Genomic_DNA"/>
</dbReference>
<evidence type="ECO:0000256" key="9">
    <source>
        <dbReference type="PIRNR" id="PIRNR003128"/>
    </source>
</evidence>
<dbReference type="Pfam" id="PF02463">
    <property type="entry name" value="SMC_N"/>
    <property type="match status" value="1"/>
</dbReference>
<dbReference type="GO" id="GO:0009432">
    <property type="term" value="P:SOS response"/>
    <property type="evidence" value="ECO:0007669"/>
    <property type="project" value="TreeGrafter"/>
</dbReference>
<evidence type="ECO:0000256" key="8">
    <source>
        <dbReference type="ARBA" id="ARBA00033408"/>
    </source>
</evidence>
<dbReference type="PIRSF" id="PIRSF003128">
    <property type="entry name" value="RecN"/>
    <property type="match status" value="1"/>
</dbReference>
<dbReference type="GO" id="GO:0005524">
    <property type="term" value="F:ATP binding"/>
    <property type="evidence" value="ECO:0007669"/>
    <property type="project" value="UniProtKB-KW"/>
</dbReference>
<evidence type="ECO:0000313" key="11">
    <source>
        <dbReference type="EMBL" id="SHM84484.1"/>
    </source>
</evidence>
<dbReference type="OrthoDB" id="9806954at2"/>
<keyword evidence="7 9" id="KW-0234">DNA repair</keyword>
<dbReference type="GO" id="GO:0043590">
    <property type="term" value="C:bacterial nucleoid"/>
    <property type="evidence" value="ECO:0007669"/>
    <property type="project" value="TreeGrafter"/>
</dbReference>
<dbReference type="InterPro" id="IPR003395">
    <property type="entry name" value="RecF/RecN/SMC_N"/>
</dbReference>
<evidence type="ECO:0000256" key="7">
    <source>
        <dbReference type="ARBA" id="ARBA00023204"/>
    </source>
</evidence>
<evidence type="ECO:0000256" key="5">
    <source>
        <dbReference type="ARBA" id="ARBA00022763"/>
    </source>
</evidence>
<dbReference type="Gene3D" id="3.40.50.300">
    <property type="entry name" value="P-loop containing nucleotide triphosphate hydrolases"/>
    <property type="match status" value="2"/>
</dbReference>
<dbReference type="FunFam" id="3.40.50.300:FF:000356">
    <property type="entry name" value="DNA repair protein RecN"/>
    <property type="match status" value="1"/>
</dbReference>
<evidence type="ECO:0000313" key="12">
    <source>
        <dbReference type="Proteomes" id="UP000184038"/>
    </source>
</evidence>
<reference evidence="11 12" key="1">
    <citation type="submission" date="2016-11" db="EMBL/GenBank/DDBJ databases">
        <authorList>
            <person name="Jaros S."/>
            <person name="Januszkiewicz K."/>
            <person name="Wedrychowicz H."/>
        </authorList>
    </citation>
    <scope>NUCLEOTIDE SEQUENCE [LARGE SCALE GENOMIC DNA]</scope>
    <source>
        <strain evidence="11 12">DSM 15930</strain>
    </source>
</reference>
<dbReference type="SUPFAM" id="SSF52540">
    <property type="entry name" value="P-loop containing nucleoside triphosphate hydrolases"/>
    <property type="match status" value="1"/>
</dbReference>
<dbReference type="GO" id="GO:0006281">
    <property type="term" value="P:DNA repair"/>
    <property type="evidence" value="ECO:0007669"/>
    <property type="project" value="UniProtKB-KW"/>
</dbReference>
<sequence length="560" mass="63471">MLLNLHVKNLAIIDEVEVYFSDNLNILSGETGAGKSIIIGSINIALGAKVPKDIIRKGADYALVELVFQVEDINCIEALKELDVPLQDNQVIISRKIMNGRSVSKVNGEIVPTSLLKDIAALLIDIHGQHEHQSLIHKRTHLNILDRYAKEEIKDLKEKVAHSFQIYRNALNELNDASVDEDKRIREISFLEYEINEIESARLKEGEDEELTAQFKKLSNANSIVEGLSSVYQLTGNEDSGSVSESIGQASKILSKMESYDKEVTQFTNFMSDLEDMIHDFNRNIKDYLEQINVDREELNITGERLDLIHNLKSKYGNTISDILRYCEESKTRLEKYLDYDNYINQLRKKVEIERTNLEDLSYRLSEIRKRNASKLSLDIKEALIDLNFLDVRFDMNFATFSDFTYNGIDDAEFLISTNPGEDMKPLGKIASGGELSRIMLAIKSILANNDSIETLIFDEIDVGVSGRTAQKVSEKLAVISQNHQVLCITHLPQIAAMADEHYIIEKKASENSTTTKIRHLDESESIQELARMLSGAELTETVIQNAREMKELASNTKKY</sequence>
<dbReference type="Proteomes" id="UP000184038">
    <property type="component" value="Unassembled WGS sequence"/>
</dbReference>
<keyword evidence="5 9" id="KW-0227">DNA damage</keyword>
<dbReference type="AlphaFoldDB" id="A0A1M7M1H8"/>
<dbReference type="RefSeq" id="WP_073289745.1">
    <property type="nucleotide sequence ID" value="NZ_FRCP01000019.1"/>
</dbReference>
<dbReference type="PANTHER" id="PTHR11059">
    <property type="entry name" value="DNA REPAIR PROTEIN RECN"/>
    <property type="match status" value="1"/>
</dbReference>
<evidence type="ECO:0000256" key="2">
    <source>
        <dbReference type="ARBA" id="ARBA00009441"/>
    </source>
</evidence>
<proteinExistence type="inferred from homology"/>
<evidence type="ECO:0000259" key="10">
    <source>
        <dbReference type="Pfam" id="PF02463"/>
    </source>
</evidence>
<organism evidence="11 12">
    <name type="scientific">Anaerosporobacter mobilis DSM 15930</name>
    <dbReference type="NCBI Taxonomy" id="1120996"/>
    <lineage>
        <taxon>Bacteria</taxon>
        <taxon>Bacillati</taxon>
        <taxon>Bacillota</taxon>
        <taxon>Clostridia</taxon>
        <taxon>Lachnospirales</taxon>
        <taxon>Lachnospiraceae</taxon>
        <taxon>Anaerosporobacter</taxon>
    </lineage>
</organism>
<gene>
    <name evidence="11" type="ORF">SAMN02746066_03548</name>
</gene>
<name>A0A1M7M1H8_9FIRM</name>
<dbReference type="PANTHER" id="PTHR11059:SF0">
    <property type="entry name" value="DNA REPAIR PROTEIN RECN"/>
    <property type="match status" value="1"/>
</dbReference>
<keyword evidence="6" id="KW-0067">ATP-binding</keyword>
<dbReference type="InterPro" id="IPR004604">
    <property type="entry name" value="DNA_recomb/repair_RecN"/>
</dbReference>
<keyword evidence="4" id="KW-0547">Nucleotide-binding</keyword>
<comment type="similarity">
    <text evidence="2 9">Belongs to the RecN family.</text>
</comment>
<keyword evidence="12" id="KW-1185">Reference proteome</keyword>